<dbReference type="EMBL" id="RHLQ01000003">
    <property type="protein sequence ID" value="RND01131.1"/>
    <property type="molecule type" value="Genomic_DNA"/>
</dbReference>
<name>A0A3M8HGD6_9BACI</name>
<evidence type="ECO:0000256" key="1">
    <source>
        <dbReference type="SAM" id="Phobius"/>
    </source>
</evidence>
<feature type="transmembrane region" description="Helical" evidence="1">
    <location>
        <begin position="21"/>
        <end position="43"/>
    </location>
</feature>
<sequence length="226" mass="25394">MAKLMILEWKKLKRPLVIGELAIYLGILMILPPFFIDSIIPFFNESYALAIELNSFIQLGMVLFGASLINHVFIEEYKSKTMSLSFGYPISRRKLFIAKILFIAFAVFITTILSFFLSGIVIFTVDQFIPIINGQPTIDDIITFITTMITTAFKATIITFIPLFLFGIWKRAVFPTIVCSIIAIQAPNFSSFINVQPDTLIVAFCIFGGLSILLSIVLAERLGEIK</sequence>
<feature type="transmembrane region" description="Helical" evidence="1">
    <location>
        <begin position="141"/>
        <end position="165"/>
    </location>
</feature>
<keyword evidence="1" id="KW-0472">Membrane</keyword>
<dbReference type="Proteomes" id="UP000279909">
    <property type="component" value="Unassembled WGS sequence"/>
</dbReference>
<evidence type="ECO:0000313" key="3">
    <source>
        <dbReference type="Proteomes" id="UP000279909"/>
    </source>
</evidence>
<dbReference type="OrthoDB" id="9784784at2"/>
<evidence type="ECO:0000313" key="2">
    <source>
        <dbReference type="EMBL" id="RND01131.1"/>
    </source>
</evidence>
<dbReference type="RefSeq" id="WP_122970699.1">
    <property type="nucleotide sequence ID" value="NZ_RHLQ01000003.1"/>
</dbReference>
<gene>
    <name evidence="2" type="ORF">EC501_02450</name>
</gene>
<protein>
    <submittedName>
        <fullName evidence="2">ABC transporter permease</fullName>
    </submittedName>
</protein>
<comment type="caution">
    <text evidence="2">The sequence shown here is derived from an EMBL/GenBank/DDBJ whole genome shotgun (WGS) entry which is preliminary data.</text>
</comment>
<organism evidence="2 3">
    <name type="scientific">Lysinibacillus halotolerans</name>
    <dbReference type="NCBI Taxonomy" id="1368476"/>
    <lineage>
        <taxon>Bacteria</taxon>
        <taxon>Bacillati</taxon>
        <taxon>Bacillota</taxon>
        <taxon>Bacilli</taxon>
        <taxon>Bacillales</taxon>
        <taxon>Bacillaceae</taxon>
        <taxon>Lysinibacillus</taxon>
    </lineage>
</organism>
<keyword evidence="1" id="KW-1133">Transmembrane helix</keyword>
<proteinExistence type="predicted"/>
<reference evidence="2 3" key="1">
    <citation type="journal article" date="2014" name="Int. J. Syst. Evol. Microbiol.">
        <title>Lysinibacillus halotolerans sp. nov., isolated from saline-alkaline soil.</title>
        <authorList>
            <person name="Kong D."/>
            <person name="Wang Y."/>
            <person name="Zhao B."/>
            <person name="Li Y."/>
            <person name="Song J."/>
            <person name="Zhai Y."/>
            <person name="Zhang C."/>
            <person name="Wang H."/>
            <person name="Chen X."/>
            <person name="Zhao B."/>
            <person name="Ruan Z."/>
        </authorList>
    </citation>
    <scope>NUCLEOTIDE SEQUENCE [LARGE SCALE GENOMIC DNA]</scope>
    <source>
        <strain evidence="2 3">MCCC 1A12703</strain>
    </source>
</reference>
<feature type="transmembrane region" description="Helical" evidence="1">
    <location>
        <begin position="95"/>
        <end position="121"/>
    </location>
</feature>
<dbReference type="Pfam" id="PF12730">
    <property type="entry name" value="ABC2_membrane_4"/>
    <property type="match status" value="1"/>
</dbReference>
<accession>A0A3M8HGD6</accession>
<feature type="transmembrane region" description="Helical" evidence="1">
    <location>
        <begin position="172"/>
        <end position="193"/>
    </location>
</feature>
<keyword evidence="3" id="KW-1185">Reference proteome</keyword>
<feature type="transmembrane region" description="Helical" evidence="1">
    <location>
        <begin position="199"/>
        <end position="219"/>
    </location>
</feature>
<feature type="transmembrane region" description="Helical" evidence="1">
    <location>
        <begin position="55"/>
        <end position="74"/>
    </location>
</feature>
<keyword evidence="1" id="KW-0812">Transmembrane</keyword>
<dbReference type="AlphaFoldDB" id="A0A3M8HGD6"/>